<keyword evidence="4" id="KW-0138">CF(0)</keyword>
<keyword evidence="8" id="KW-0406">Ion transport</keyword>
<sequence>MFFSRFWVMCECITSFVGKNDCKILGDVYFFNLVLLLCCFLYLRIPYIYGFYGFGLVLVFFIAPLFLSLFFSRLSLFGFRSFFCGFIPLGTPLWISPFVCLAETLSYMVRPAVLMLRPFVNLTIGSLGGVALGSLVFKFGGGVVVFLLLLFFYEIFVALVHWFIVCNILSFSKDH</sequence>
<comment type="subcellular location">
    <subcellularLocation>
        <location evidence="1">Membrane</location>
        <topology evidence="1">Multi-pass membrane protein</topology>
    </subcellularLocation>
</comment>
<evidence type="ECO:0000313" key="12">
    <source>
        <dbReference type="EMBL" id="QCY72815.1"/>
    </source>
</evidence>
<accession>A0A4Y5RCZ1</accession>
<evidence type="ECO:0000256" key="2">
    <source>
        <dbReference type="ARBA" id="ARBA00006810"/>
    </source>
</evidence>
<evidence type="ECO:0000256" key="8">
    <source>
        <dbReference type="ARBA" id="ARBA00023065"/>
    </source>
</evidence>
<evidence type="ECO:0000256" key="7">
    <source>
        <dbReference type="ARBA" id="ARBA00022989"/>
    </source>
</evidence>
<dbReference type="GO" id="GO:0045259">
    <property type="term" value="C:proton-transporting ATP synthase complex"/>
    <property type="evidence" value="ECO:0007669"/>
    <property type="project" value="UniProtKB-KW"/>
</dbReference>
<geneLocation type="mitochondrion" evidence="12"/>
<gene>
    <name evidence="12" type="primary">atp6</name>
</gene>
<dbReference type="AlphaFoldDB" id="A0A4Y5RCZ1"/>
<evidence type="ECO:0000256" key="6">
    <source>
        <dbReference type="ARBA" id="ARBA00022781"/>
    </source>
</evidence>
<reference evidence="12" key="1">
    <citation type="submission" date="2018-11" db="EMBL/GenBank/DDBJ databases">
        <authorList>
            <person name="Suleman S."/>
            <person name="Ma J."/>
            <person name="Zhu X.Q."/>
        </authorList>
    </citation>
    <scope>NUCLEOTIDE SEQUENCE</scope>
    <source>
        <strain evidence="12">Pakistan</strain>
    </source>
</reference>
<name>A0A4Y5RCZ1_9TREM</name>
<keyword evidence="10" id="KW-0066">ATP synthesis</keyword>
<comment type="similarity">
    <text evidence="2">Belongs to the ATPase A chain family.</text>
</comment>
<organism evidence="12">
    <name type="scientific">Uvitellina sp. SSS-2019</name>
    <dbReference type="NCBI Taxonomy" id="2587434"/>
    <lineage>
        <taxon>Eukaryota</taxon>
        <taxon>Metazoa</taxon>
        <taxon>Spiralia</taxon>
        <taxon>Lophotrochozoa</taxon>
        <taxon>Platyhelminthes</taxon>
        <taxon>Trematoda</taxon>
        <taxon>Digenea</taxon>
        <taxon>Plagiorchiida</taxon>
        <taxon>Echinostomata</taxon>
        <taxon>Echinostomatoidea</taxon>
        <taxon>Cyclocoelidae</taxon>
        <taxon>Uvitellina</taxon>
    </lineage>
</organism>
<dbReference type="GO" id="GO:0015078">
    <property type="term" value="F:proton transmembrane transporter activity"/>
    <property type="evidence" value="ECO:0007669"/>
    <property type="project" value="InterPro"/>
</dbReference>
<evidence type="ECO:0000256" key="4">
    <source>
        <dbReference type="ARBA" id="ARBA00022547"/>
    </source>
</evidence>
<feature type="transmembrane region" description="Helical" evidence="11">
    <location>
        <begin position="50"/>
        <end position="71"/>
    </location>
</feature>
<evidence type="ECO:0000256" key="9">
    <source>
        <dbReference type="ARBA" id="ARBA00023136"/>
    </source>
</evidence>
<feature type="transmembrane region" description="Helical" evidence="11">
    <location>
        <begin position="114"/>
        <end position="137"/>
    </location>
</feature>
<keyword evidence="7 11" id="KW-1133">Transmembrane helix</keyword>
<evidence type="ECO:0000256" key="3">
    <source>
        <dbReference type="ARBA" id="ARBA00022448"/>
    </source>
</evidence>
<keyword evidence="12" id="KW-0496">Mitochondrion</keyword>
<feature type="transmembrane region" description="Helical" evidence="11">
    <location>
        <begin position="143"/>
        <end position="169"/>
    </location>
</feature>
<dbReference type="InterPro" id="IPR035908">
    <property type="entry name" value="F0_ATP_A_sf"/>
</dbReference>
<dbReference type="SUPFAM" id="SSF81336">
    <property type="entry name" value="F1F0 ATP synthase subunit A"/>
    <property type="match status" value="1"/>
</dbReference>
<feature type="transmembrane region" description="Helical" evidence="11">
    <location>
        <begin position="77"/>
        <end position="102"/>
    </location>
</feature>
<dbReference type="GO" id="GO:0015986">
    <property type="term" value="P:proton motive force-driven ATP synthesis"/>
    <property type="evidence" value="ECO:0007669"/>
    <property type="project" value="InterPro"/>
</dbReference>
<evidence type="ECO:0000256" key="1">
    <source>
        <dbReference type="ARBA" id="ARBA00004141"/>
    </source>
</evidence>
<dbReference type="EMBL" id="MK227160">
    <property type="protein sequence ID" value="QCY72815.1"/>
    <property type="molecule type" value="Genomic_DNA"/>
</dbReference>
<keyword evidence="3" id="KW-0813">Transport</keyword>
<keyword evidence="6" id="KW-0375">Hydrogen ion transport</keyword>
<keyword evidence="9 11" id="KW-0472">Membrane</keyword>
<dbReference type="InterPro" id="IPR000568">
    <property type="entry name" value="ATP_synth_F0_asu"/>
</dbReference>
<evidence type="ECO:0000256" key="10">
    <source>
        <dbReference type="ARBA" id="ARBA00023310"/>
    </source>
</evidence>
<proteinExistence type="inferred from homology"/>
<feature type="transmembrane region" description="Helical" evidence="11">
    <location>
        <begin position="24"/>
        <end position="43"/>
    </location>
</feature>
<dbReference type="Gene3D" id="1.20.120.220">
    <property type="entry name" value="ATP synthase, F0 complex, subunit A"/>
    <property type="match status" value="1"/>
</dbReference>
<protein>
    <submittedName>
        <fullName evidence="12">ATPase subunit 6</fullName>
    </submittedName>
</protein>
<reference evidence="12" key="2">
    <citation type="journal article" date="2019" name="Parasitol. Res.">
        <title>Characterization of the complete mitochondrial genome of Uvitellina sp., representative of the family Cyclocoelidae and phylogenetic implications.</title>
        <authorList>
            <person name="Suleman"/>
            <person name="Khan M.S."/>
            <person name="Heneberg P."/>
            <person name="Zhou C.Y."/>
            <person name="Muhammad N."/>
            <person name="Zhu X.Q."/>
            <person name="Ma J."/>
        </authorList>
    </citation>
    <scope>NUCLEOTIDE SEQUENCE</scope>
    <source>
        <strain evidence="12">Pakistan</strain>
    </source>
</reference>
<dbReference type="PRINTS" id="PR00123">
    <property type="entry name" value="ATPASEA"/>
</dbReference>
<keyword evidence="5 11" id="KW-0812">Transmembrane</keyword>
<evidence type="ECO:0000256" key="5">
    <source>
        <dbReference type="ARBA" id="ARBA00022692"/>
    </source>
</evidence>
<evidence type="ECO:0000256" key="11">
    <source>
        <dbReference type="SAM" id="Phobius"/>
    </source>
</evidence>